<name>A0AA36ELG7_LACSI</name>
<dbReference type="AlphaFoldDB" id="A0AA36ELG7"/>
<dbReference type="InterPro" id="IPR002219">
    <property type="entry name" value="PKC_DAG/PE"/>
</dbReference>
<dbReference type="GO" id="GO:0046872">
    <property type="term" value="F:metal ion binding"/>
    <property type="evidence" value="ECO:0007669"/>
    <property type="project" value="UniProtKB-KW"/>
</dbReference>
<evidence type="ECO:0000259" key="4">
    <source>
        <dbReference type="PROSITE" id="PS50081"/>
    </source>
</evidence>
<protein>
    <recommendedName>
        <fullName evidence="4">Phorbol-ester/DAG-type domain-containing protein</fullName>
    </recommendedName>
</protein>
<gene>
    <name evidence="5" type="ORF">LSALG_LOCUS36550</name>
</gene>
<keyword evidence="6" id="KW-1185">Reference proteome</keyword>
<keyword evidence="1" id="KW-0479">Metal-binding</keyword>
<dbReference type="InterPro" id="IPR053192">
    <property type="entry name" value="Vacuole_Formation_Reg"/>
</dbReference>
<dbReference type="EMBL" id="OX465084">
    <property type="protein sequence ID" value="CAI9297760.1"/>
    <property type="molecule type" value="Genomic_DNA"/>
</dbReference>
<dbReference type="PANTHER" id="PTHR32410:SF161">
    <property type="entry name" value="DC1, ZINC FINGER, RING_FYVE_PHD-TYPE-RELATED"/>
    <property type="match status" value="1"/>
</dbReference>
<evidence type="ECO:0000313" key="6">
    <source>
        <dbReference type="Proteomes" id="UP001177003"/>
    </source>
</evidence>
<evidence type="ECO:0000313" key="5">
    <source>
        <dbReference type="EMBL" id="CAI9297760.1"/>
    </source>
</evidence>
<keyword evidence="2" id="KW-0677">Repeat</keyword>
<evidence type="ECO:0000256" key="1">
    <source>
        <dbReference type="ARBA" id="ARBA00022723"/>
    </source>
</evidence>
<dbReference type="InterPro" id="IPR004146">
    <property type="entry name" value="DC1"/>
</dbReference>
<dbReference type="PANTHER" id="PTHR32410">
    <property type="entry name" value="CYSTEINE/HISTIDINE-RICH C1 DOMAIN FAMILY PROTEIN"/>
    <property type="match status" value="1"/>
</dbReference>
<reference evidence="5" key="1">
    <citation type="submission" date="2023-04" db="EMBL/GenBank/DDBJ databases">
        <authorList>
            <person name="Vijverberg K."/>
            <person name="Xiong W."/>
            <person name="Schranz E."/>
        </authorList>
    </citation>
    <scope>NUCLEOTIDE SEQUENCE</scope>
</reference>
<evidence type="ECO:0000256" key="3">
    <source>
        <dbReference type="ARBA" id="ARBA00022833"/>
    </source>
</evidence>
<dbReference type="PROSITE" id="PS50081">
    <property type="entry name" value="ZF_DAG_PE_2"/>
    <property type="match status" value="1"/>
</dbReference>
<proteinExistence type="predicted"/>
<dbReference type="SUPFAM" id="SSF57889">
    <property type="entry name" value="Cysteine-rich domain"/>
    <property type="match status" value="4"/>
</dbReference>
<keyword evidence="3" id="KW-0862">Zinc</keyword>
<dbReference type="Pfam" id="PF03107">
    <property type="entry name" value="C1_2"/>
    <property type="match status" value="2"/>
</dbReference>
<dbReference type="Proteomes" id="UP001177003">
    <property type="component" value="Chromosome 8"/>
</dbReference>
<accession>A0AA36ELG7</accession>
<evidence type="ECO:0000256" key="2">
    <source>
        <dbReference type="ARBA" id="ARBA00022737"/>
    </source>
</evidence>
<organism evidence="5 6">
    <name type="scientific">Lactuca saligna</name>
    <name type="common">Willowleaf lettuce</name>
    <dbReference type="NCBI Taxonomy" id="75948"/>
    <lineage>
        <taxon>Eukaryota</taxon>
        <taxon>Viridiplantae</taxon>
        <taxon>Streptophyta</taxon>
        <taxon>Embryophyta</taxon>
        <taxon>Tracheophyta</taxon>
        <taxon>Spermatophyta</taxon>
        <taxon>Magnoliopsida</taxon>
        <taxon>eudicotyledons</taxon>
        <taxon>Gunneridae</taxon>
        <taxon>Pentapetalae</taxon>
        <taxon>asterids</taxon>
        <taxon>campanulids</taxon>
        <taxon>Asterales</taxon>
        <taxon>Asteraceae</taxon>
        <taxon>Cichorioideae</taxon>
        <taxon>Cichorieae</taxon>
        <taxon>Lactucinae</taxon>
        <taxon>Lactuca</taxon>
    </lineage>
</organism>
<feature type="domain" description="Phorbol-ester/DAG-type" evidence="4">
    <location>
        <begin position="500"/>
        <end position="558"/>
    </location>
</feature>
<dbReference type="InterPro" id="IPR046349">
    <property type="entry name" value="C1-like_sf"/>
</dbReference>
<sequence length="638" mass="74467">MEAEIVLKIYAHAHPLKLIDLQVKYEDEEDEEGDDDPITKKEGFGGARCWRCGEEIHMYHRYYYTCSSSCHDFSLHKFCVEIMSRYGKLEELFDKYYQNHLSIEEVGKNTIYHPCHPHLLMCLIPKPILCECSACGKKHKGIFYQCTFCGDFTIHSECAFLPEKLFIQERTDGAFHHTHPLNISYSFPFIDQQAKHNPKCRVCGRDFLDFKKADLWIYKCDKCMYYAHLDCATSRREPFMSIFLSPGAGRTKKNYEDVDHPGLLHLPFLDETYSLPKHYLFFQQSSIDHHHHKVDEYLKHMSHEHPLVLIDVDQTQSKSNTQTSSSLLLLKCHDPMKKTQLLCNGCLKPIMSTMPFYKCPQQSCNDFALHEWCTRLPQEIENHPDHPRHNLYLICSNILGFFFDVFNCAICNLPCNGFAYCCFKCGYYVDVTCGFIPKEITHKSHPNHLLSILQLKGDKYDIQCHMCLMGFYKGELSFHCNMCNIYIHPECALLLSETIRHKYDKHPMNLSYLPIENHKSEYFCEICEEDLNPHQSFYHCKDCAQSVHTACASSILQCETETYSLSCWRNSIHFFLNIKFGGIHKIHSHPHSLSFAQGTVLDGQCSICGHRLQYEMIFKCHECKFAIHFNCCKHLRQI</sequence>